<dbReference type="Gene3D" id="1.10.390.10">
    <property type="entry name" value="Neutral Protease Domain 2"/>
    <property type="match status" value="1"/>
</dbReference>
<dbReference type="InParanoid" id="A0A136J309"/>
<dbReference type="InterPro" id="IPR057991">
    <property type="entry name" value="TPR_TAF2_C"/>
</dbReference>
<keyword evidence="6" id="KW-0539">Nucleus</keyword>
<evidence type="ECO:0000256" key="1">
    <source>
        <dbReference type="ARBA" id="ARBA00004123"/>
    </source>
</evidence>
<evidence type="ECO:0000256" key="8">
    <source>
        <dbReference type="ARBA" id="ARBA00076306"/>
    </source>
</evidence>
<accession>A0A136J309</accession>
<feature type="region of interest" description="Disordered" evidence="10">
    <location>
        <begin position="229"/>
        <end position="248"/>
    </location>
</feature>
<dbReference type="PANTHER" id="PTHR15137:SF9">
    <property type="entry name" value="TRANSCRIPTION INITIATION FACTOR TFIID SUBUNIT 2"/>
    <property type="match status" value="1"/>
</dbReference>
<reference evidence="14" key="1">
    <citation type="submission" date="2016-02" db="EMBL/GenBank/DDBJ databases">
        <title>Draft genome sequence of Microdochium bolleyi, a fungal endophyte of beachgrass.</title>
        <authorList>
            <consortium name="DOE Joint Genome Institute"/>
            <person name="David A.S."/>
            <person name="May G."/>
            <person name="Haridas S."/>
            <person name="Lim J."/>
            <person name="Wang M."/>
            <person name="Labutti K."/>
            <person name="Lipzen A."/>
            <person name="Barry K."/>
            <person name="Grigoriev I.V."/>
        </authorList>
    </citation>
    <scope>NUCLEOTIDE SEQUENCE [LARGE SCALE GENOMIC DNA]</scope>
    <source>
        <strain evidence="14">J235TASD1</strain>
    </source>
</reference>
<evidence type="ECO:0000256" key="6">
    <source>
        <dbReference type="ARBA" id="ARBA00023242"/>
    </source>
</evidence>
<evidence type="ECO:0000313" key="14">
    <source>
        <dbReference type="Proteomes" id="UP000070501"/>
    </source>
</evidence>
<sequence length="1400" mass="156951">PVDNTPPRPYVVLKQSVHLDLDLQNKAVRGRADIMIAVIEDVPEVYLDARQARIDTSKITVSGCAVEASYKDPCEWLETPKQFKWSAGHWALRKRRIQPLLHHKRQEVSALDHDLKCCQPNDASIRVKLPSGREIKQKNQDASKTELADHILNEDGSIQACTISIPFELKGVTDGLHFVGCDEADTRYPHVYTRHSTGLGTASSIFPCIDDPGSRNSWKVSITCPRTLGDAFRPTKPTQSQQKGGALANGLKGINRKRKFGQEEPAAAPRRELRLTEDDKLMELTVVCTGYLTGDVICKDDETKKTMTFEIDKNKAAKHIGFAVGPFEHVDLWSEFRTEEDDVKLGVSAVKVHGYCLPGRSEEVKNTCATLVTAVDYFVLQFGRYPFDSYKVCFVDDMVDDTVPLCAFSLCSSRLLYPREIIDTEVETTRTLVHALASQWFGVNIGPNQKADIWLIVGIAWFMTDIFMKMLCGNNEYRFRMKTMSDRLVHLDIKRPSLHDLGDHLYLGDFEVEFMNLKAPLVLFILDRRISKSSSSAGLMRIISKIVSKANTSVQTSDEVLMSELFRKACEKALGTRLDTFWSQWVYGSGCPRFDVFQRFNKKRLCVEMTIRQTQDIAAAKTRPLEKDEFWREVMEDNHAVYAGELQGSFTGPMTIRIHEADGTPYEHIVDIREDSGKASKFEIPYNTKYKRLKRNRRQRERQLAAPTAKNAEDAAEESKALYSLGDVLQQQEEADEWRFIDWDEDTENRMDQESYEWIRMDADFEWICDIQTNLPPYMYVSQLQQDKDVVAQQDSMLFLERIFVKAGPHPLVSTILTRTLLDPRYYYGIRTMTTKLLPKHAVKAVNDIGLFHLRRTFQHFFCVPGSDTPRPNNFLDKRQYLVQCAIPPAIAQVRGDDGQCPREARHFILAQLRGNDNSENMYSDHFYIATLIRALAQCQVPDEKKVKPKPMSMSFGDEDDDGFTEEPVDDPEPRAFREQALEEIERFRRMDEYYPSYQNCFTVAALDALCTLMKAKVINMDPVVFIQYLQDKTLDLVRIKACESLVELGLLSSPTFLRFLLSLIGTDSSPYVRAQLFKALCRGLAGIAIGENKDVEAKAALPPADDGLIVEHENTMTEERQKARARKEDLAAALAALKEEVKDDETLHEVIWDSLSSPVLSVAEKVNLLELVSILVEEDDSMLITLNYPKYWTRTITLNLNKAPSFNSKVSTPAPVVPAAPQPSSGAIGLPSKVVVASKPAMASPTVKAAEPPRKQSITASPVVKAPTPAPAPTPVEKSAPVLTEHRDSISVSTPVRTKADRPTPAPESKPLPPAKVDLPKAAPSKPVPPKPAPPKPAPPKPPTPIASSPKISSDKIAVPKSTSTPKVSSSNKPESTPMSSVPSSSSIMANPKKRSHPD</sequence>
<feature type="compositionally biased region" description="Pro residues" evidence="10">
    <location>
        <begin position="1305"/>
        <end position="1315"/>
    </location>
</feature>
<evidence type="ECO:0000256" key="5">
    <source>
        <dbReference type="ARBA" id="ARBA00023163"/>
    </source>
</evidence>
<dbReference type="EMBL" id="KQ964250">
    <property type="protein sequence ID" value="KXJ91494.1"/>
    <property type="molecule type" value="Genomic_DNA"/>
</dbReference>
<evidence type="ECO:0000256" key="7">
    <source>
        <dbReference type="ARBA" id="ARBA00025346"/>
    </source>
</evidence>
<evidence type="ECO:0000256" key="10">
    <source>
        <dbReference type="SAM" id="MobiDB-lite"/>
    </source>
</evidence>
<protein>
    <recommendedName>
        <fullName evidence="3">Transcription initiation factor TFIID subunit 2</fullName>
    </recommendedName>
    <alternativeName>
        <fullName evidence="8">TBP-associated factor 2</fullName>
    </alternativeName>
</protein>
<feature type="non-terminal residue" evidence="13">
    <location>
        <position position="1"/>
    </location>
</feature>
<dbReference type="STRING" id="196109.A0A136J309"/>
<feature type="region of interest" description="Disordered" evidence="10">
    <location>
        <begin position="947"/>
        <end position="972"/>
    </location>
</feature>
<keyword evidence="5" id="KW-0804">Transcription</keyword>
<feature type="domain" description="Transcription initiation factor TFIID subunit 2 Ig-like" evidence="11">
    <location>
        <begin position="589"/>
        <end position="774"/>
    </location>
</feature>
<dbReference type="InterPro" id="IPR042097">
    <property type="entry name" value="Aminopeptidase_N-like_N_sf"/>
</dbReference>
<feature type="compositionally biased region" description="Low complexity" evidence="10">
    <location>
        <begin position="1360"/>
        <end position="1388"/>
    </location>
</feature>
<evidence type="ECO:0000259" key="11">
    <source>
        <dbReference type="Pfam" id="PF25316"/>
    </source>
</evidence>
<dbReference type="InterPro" id="IPR057345">
    <property type="entry name" value="Ig-like_TAF2"/>
</dbReference>
<dbReference type="GO" id="GO:0006367">
    <property type="term" value="P:transcription initiation at RNA polymerase II promoter"/>
    <property type="evidence" value="ECO:0007669"/>
    <property type="project" value="TreeGrafter"/>
</dbReference>
<dbReference type="Pfam" id="PF25577">
    <property type="entry name" value="TPR_TAF2_C"/>
    <property type="match status" value="1"/>
</dbReference>
<keyword evidence="4" id="KW-0805">Transcription regulation</keyword>
<dbReference type="FunFam" id="1.10.390.10:FF:000011">
    <property type="entry name" value="Transcription initiation factor TFIID subunit"/>
    <property type="match status" value="1"/>
</dbReference>
<dbReference type="Proteomes" id="UP000070501">
    <property type="component" value="Unassembled WGS sequence"/>
</dbReference>
<dbReference type="Pfam" id="PF25316">
    <property type="entry name" value="TAF2_3rd"/>
    <property type="match status" value="1"/>
</dbReference>
<feature type="compositionally biased region" description="Pro residues" evidence="10">
    <location>
        <begin position="1327"/>
        <end position="1346"/>
    </location>
</feature>
<dbReference type="GO" id="GO:0016251">
    <property type="term" value="F:RNA polymerase II general transcription initiation factor activity"/>
    <property type="evidence" value="ECO:0007669"/>
    <property type="project" value="TreeGrafter"/>
</dbReference>
<feature type="coiled-coil region" evidence="9">
    <location>
        <begin position="1121"/>
        <end position="1148"/>
    </location>
</feature>
<feature type="region of interest" description="Disordered" evidence="10">
    <location>
        <begin position="1245"/>
        <end position="1400"/>
    </location>
</feature>
<evidence type="ECO:0000256" key="2">
    <source>
        <dbReference type="ARBA" id="ARBA00010937"/>
    </source>
</evidence>
<evidence type="ECO:0000256" key="3">
    <source>
        <dbReference type="ARBA" id="ARBA00017363"/>
    </source>
</evidence>
<comment type="subcellular location">
    <subcellularLocation>
        <location evidence="1">Nucleus</location>
    </subcellularLocation>
</comment>
<feature type="domain" description="Transcription initiation factor TFIID subunit 2 TPR repeats" evidence="12">
    <location>
        <begin position="778"/>
        <end position="1083"/>
    </location>
</feature>
<dbReference type="OrthoDB" id="308861at2759"/>
<keyword evidence="9" id="KW-0175">Coiled coil</keyword>
<name>A0A136J309_9PEZI</name>
<organism evidence="13 14">
    <name type="scientific">Microdochium bolleyi</name>
    <dbReference type="NCBI Taxonomy" id="196109"/>
    <lineage>
        <taxon>Eukaryota</taxon>
        <taxon>Fungi</taxon>
        <taxon>Dikarya</taxon>
        <taxon>Ascomycota</taxon>
        <taxon>Pezizomycotina</taxon>
        <taxon>Sordariomycetes</taxon>
        <taxon>Xylariomycetidae</taxon>
        <taxon>Xylariales</taxon>
        <taxon>Microdochiaceae</taxon>
        <taxon>Microdochium</taxon>
    </lineage>
</organism>
<proteinExistence type="inferred from homology"/>
<keyword evidence="14" id="KW-1185">Reference proteome</keyword>
<dbReference type="FunCoup" id="A0A136J309">
    <property type="interactions" value="579"/>
</dbReference>
<gene>
    <name evidence="13" type="ORF">Micbo1qcDRAFT_102335</name>
</gene>
<dbReference type="GO" id="GO:0000976">
    <property type="term" value="F:transcription cis-regulatory region binding"/>
    <property type="evidence" value="ECO:0007669"/>
    <property type="project" value="TreeGrafter"/>
</dbReference>
<dbReference type="SUPFAM" id="SSF63737">
    <property type="entry name" value="Leukotriene A4 hydrolase N-terminal domain"/>
    <property type="match status" value="1"/>
</dbReference>
<comment type="function">
    <text evidence="7">Functions as a component of the DNA-binding general transcription factor complex TFIID. Binding of TFIID to a promoter (with or without TATA element) is the initial step in pre-initiation complex (PIC) formation. TFIID plays a key role in the regulation of gene expression by RNA polymerase II through different activities such as transcription activator interaction, core promoter recognition and selectivity, TFIIA and TFIIB interaction, chromatin modification (histone acetylation by TAF1), facilitation of DNA opening and initiation of transcription.</text>
</comment>
<evidence type="ECO:0000313" key="13">
    <source>
        <dbReference type="EMBL" id="KXJ91494.1"/>
    </source>
</evidence>
<dbReference type="PANTHER" id="PTHR15137">
    <property type="entry name" value="TRANSCRIPTION INITIATION FACTOR TFIID"/>
    <property type="match status" value="1"/>
</dbReference>
<comment type="similarity">
    <text evidence="2">Belongs to the TAF2 family.</text>
</comment>
<evidence type="ECO:0000259" key="12">
    <source>
        <dbReference type="Pfam" id="PF25577"/>
    </source>
</evidence>
<dbReference type="GO" id="GO:0005669">
    <property type="term" value="C:transcription factor TFIID complex"/>
    <property type="evidence" value="ECO:0007669"/>
    <property type="project" value="InterPro"/>
</dbReference>
<evidence type="ECO:0000256" key="4">
    <source>
        <dbReference type="ARBA" id="ARBA00023015"/>
    </source>
</evidence>
<dbReference type="SUPFAM" id="SSF55486">
    <property type="entry name" value="Metalloproteases ('zincins'), catalytic domain"/>
    <property type="match status" value="1"/>
</dbReference>
<feature type="compositionally biased region" description="Acidic residues" evidence="10">
    <location>
        <begin position="957"/>
        <end position="971"/>
    </location>
</feature>
<feature type="region of interest" description="Disordered" evidence="10">
    <location>
        <begin position="696"/>
        <end position="717"/>
    </location>
</feature>
<dbReference type="InterPro" id="IPR027268">
    <property type="entry name" value="Peptidase_M4/M1_CTD_sf"/>
</dbReference>
<dbReference type="CDD" id="cd09839">
    <property type="entry name" value="M1_like_TAF2"/>
    <property type="match status" value="1"/>
</dbReference>
<dbReference type="Gene3D" id="2.60.40.1730">
    <property type="entry name" value="tricorn interacting facor f3 domain"/>
    <property type="match status" value="1"/>
</dbReference>
<dbReference type="InterPro" id="IPR037813">
    <property type="entry name" value="TAF2"/>
</dbReference>
<dbReference type="GO" id="GO:0003682">
    <property type="term" value="F:chromatin binding"/>
    <property type="evidence" value="ECO:0007669"/>
    <property type="project" value="TreeGrafter"/>
</dbReference>
<evidence type="ECO:0000256" key="9">
    <source>
        <dbReference type="SAM" id="Coils"/>
    </source>
</evidence>
<feature type="non-terminal residue" evidence="13">
    <location>
        <position position="1400"/>
    </location>
</feature>